<organism evidence="1 2">
    <name type="scientific">Aedes aegypti</name>
    <name type="common">Yellowfever mosquito</name>
    <name type="synonym">Culex aegypti</name>
    <dbReference type="NCBI Taxonomy" id="7159"/>
    <lineage>
        <taxon>Eukaryota</taxon>
        <taxon>Metazoa</taxon>
        <taxon>Ecdysozoa</taxon>
        <taxon>Arthropoda</taxon>
        <taxon>Hexapoda</taxon>
        <taxon>Insecta</taxon>
        <taxon>Pterygota</taxon>
        <taxon>Neoptera</taxon>
        <taxon>Endopterygota</taxon>
        <taxon>Diptera</taxon>
        <taxon>Nematocera</taxon>
        <taxon>Culicoidea</taxon>
        <taxon>Culicidae</taxon>
        <taxon>Culicinae</taxon>
        <taxon>Aedini</taxon>
        <taxon>Aedes</taxon>
        <taxon>Stegomyia</taxon>
    </lineage>
</organism>
<dbReference type="VEuPathDB" id="VectorBase:AAEL019713"/>
<dbReference type="AlphaFoldDB" id="Q0IEJ3"/>
<dbReference type="EMBL" id="CH477655">
    <property type="protein sequence ID" value="EAT37717.1"/>
    <property type="molecule type" value="Genomic_DNA"/>
</dbReference>
<accession>Q0IEJ3</accession>
<name>Q0IEJ3_AEDAE</name>
<proteinExistence type="predicted"/>
<evidence type="ECO:0000313" key="1">
    <source>
        <dbReference type="EMBL" id="EAT37717.1"/>
    </source>
</evidence>
<evidence type="ECO:0000313" key="2">
    <source>
        <dbReference type="Proteomes" id="UP000682892"/>
    </source>
</evidence>
<dbReference type="PaxDb" id="7159-AAEL010309-PA"/>
<sequence>MLWLLNKVSGHVSPSPTGSSNQLMAYKTSLGNNNACDYIDLNELLNLDGSNEGQSTLN</sequence>
<protein>
    <submittedName>
        <fullName evidence="1">AAEL010309-PA</fullName>
    </submittedName>
</protein>
<reference evidence="1" key="3">
    <citation type="submission" date="2012-09" db="EMBL/GenBank/DDBJ databases">
        <authorList>
            <consortium name="VectorBase"/>
        </authorList>
    </citation>
    <scope>NUCLEOTIDE SEQUENCE</scope>
    <source>
        <strain evidence="1">Liverpool</strain>
    </source>
</reference>
<dbReference type="Proteomes" id="UP000682892">
    <property type="component" value="Unassembled WGS sequence"/>
</dbReference>
<reference evidence="1" key="2">
    <citation type="journal article" date="2007" name="Science">
        <title>Genome sequence of Aedes aegypti, a major arbovirus vector.</title>
        <authorList>
            <person name="Nene V."/>
            <person name="Wortman J.R."/>
            <person name="Lawson D."/>
            <person name="Haas B."/>
            <person name="Kodira C."/>
            <person name="Tu Z.J."/>
            <person name="Loftus B."/>
            <person name="Xi Z."/>
            <person name="Megy K."/>
            <person name="Grabherr M."/>
            <person name="Ren Q."/>
            <person name="Zdobnov E.M."/>
            <person name="Lobo N.F."/>
            <person name="Campbell K.S."/>
            <person name="Brown S.E."/>
            <person name="Bonaldo M.F."/>
            <person name="Zhu J."/>
            <person name="Sinkins S.P."/>
            <person name="Hogenkamp D.G."/>
            <person name="Amedeo P."/>
            <person name="Arensburger P."/>
            <person name="Atkinson P.W."/>
            <person name="Bidwell S."/>
            <person name="Biedler J."/>
            <person name="Birney E."/>
            <person name="Bruggner R.V."/>
            <person name="Costas J."/>
            <person name="Coy M.R."/>
            <person name="Crabtree J."/>
            <person name="Crawford M."/>
            <person name="Debruyn B."/>
            <person name="Decaprio D."/>
            <person name="Eiglmeier K."/>
            <person name="Eisenstadt E."/>
            <person name="El-Dorry H."/>
            <person name="Gelbart W.M."/>
            <person name="Gomes S.L."/>
            <person name="Hammond M."/>
            <person name="Hannick L.I."/>
            <person name="Hogan J.R."/>
            <person name="Holmes M.H."/>
            <person name="Jaffe D."/>
            <person name="Johnston J.S."/>
            <person name="Kennedy R.C."/>
            <person name="Koo H."/>
            <person name="Kravitz S."/>
            <person name="Kriventseva E.V."/>
            <person name="Kulp D."/>
            <person name="Labutti K."/>
            <person name="Lee E."/>
            <person name="Li S."/>
            <person name="Lovin D.D."/>
            <person name="Mao C."/>
            <person name="Mauceli E."/>
            <person name="Menck C.F."/>
            <person name="Miller J.R."/>
            <person name="Montgomery P."/>
            <person name="Mori A."/>
            <person name="Nascimento A.L."/>
            <person name="Naveira H.F."/>
            <person name="Nusbaum C."/>
            <person name="O'leary S."/>
            <person name="Orvis J."/>
            <person name="Pertea M."/>
            <person name="Quesneville H."/>
            <person name="Reidenbach K.R."/>
            <person name="Rogers Y.H."/>
            <person name="Roth C.W."/>
            <person name="Schneider J.R."/>
            <person name="Schatz M."/>
            <person name="Shumway M."/>
            <person name="Stanke M."/>
            <person name="Stinson E.O."/>
            <person name="Tubio J.M."/>
            <person name="Vanzee J.P."/>
            <person name="Verjovski-Almeida S."/>
            <person name="Werner D."/>
            <person name="White O."/>
            <person name="Wyder S."/>
            <person name="Zeng Q."/>
            <person name="Zhao Q."/>
            <person name="Zhao Y."/>
            <person name="Hill C.A."/>
            <person name="Raikhel A.S."/>
            <person name="Soares M.B."/>
            <person name="Knudson D.L."/>
            <person name="Lee N.H."/>
            <person name="Galagan J."/>
            <person name="Salzberg S.L."/>
            <person name="Paulsen I.T."/>
            <person name="Dimopoulos G."/>
            <person name="Collins F.H."/>
            <person name="Birren B."/>
            <person name="Fraser-Liggett C.M."/>
            <person name="Severson D.W."/>
        </authorList>
    </citation>
    <scope>NUCLEOTIDE SEQUENCE [LARGE SCALE GENOMIC DNA]</scope>
    <source>
        <strain evidence="1">Liverpool</strain>
    </source>
</reference>
<gene>
    <name evidence="1" type="ORF">AaeL_AAEL010309</name>
</gene>
<reference evidence="1" key="1">
    <citation type="submission" date="2005-10" db="EMBL/GenBank/DDBJ databases">
        <authorList>
            <person name="Loftus B.J."/>
            <person name="Nene V.M."/>
            <person name="Hannick L.I."/>
            <person name="Bidwell S."/>
            <person name="Haas B."/>
            <person name="Amedeo P."/>
            <person name="Orvis J."/>
            <person name="Wortman J.R."/>
            <person name="White O.R."/>
            <person name="Salzberg S."/>
            <person name="Shumway M."/>
            <person name="Koo H."/>
            <person name="Zhao Y."/>
            <person name="Holmes M."/>
            <person name="Miller J."/>
            <person name="Schatz M."/>
            <person name="Pop M."/>
            <person name="Pai G."/>
            <person name="Utterback T."/>
            <person name="Rogers Y.-H."/>
            <person name="Kravitz S."/>
            <person name="Fraser C.M."/>
        </authorList>
    </citation>
    <scope>NUCLEOTIDE SEQUENCE</scope>
    <source>
        <strain evidence="1">Liverpool</strain>
    </source>
</reference>